<dbReference type="RefSeq" id="WP_106750885.1">
    <property type="nucleotide sequence ID" value="NZ_CP027668.1"/>
</dbReference>
<keyword evidence="4" id="KW-1185">Reference proteome</keyword>
<dbReference type="CDD" id="cd10448">
    <property type="entry name" value="GIY-YIG_unchar_3"/>
    <property type="match status" value="1"/>
</dbReference>
<dbReference type="EMBL" id="CP027668">
    <property type="protein sequence ID" value="AVO47515.1"/>
    <property type="molecule type" value="Genomic_DNA"/>
</dbReference>
<evidence type="ECO:0000313" key="4">
    <source>
        <dbReference type="Proteomes" id="UP000237889"/>
    </source>
</evidence>
<dbReference type="InterPro" id="IPR035901">
    <property type="entry name" value="GIY-YIG_endonuc_sf"/>
</dbReference>
<sequence>MPGAGPFYVYILASGRNGTLYVGVTNDIGRRSFEHRSGAGAVFTRRYRVHRLVWMEPYDGIAAAIAREKQIKGWNRAWKLRLIERDNPQWRDLYGELAGAP</sequence>
<dbReference type="Proteomes" id="UP000237889">
    <property type="component" value="Chromosome"/>
</dbReference>
<organism evidence="3 4">
    <name type="scientific">Phreatobacter cathodiphilus</name>
    <dbReference type="NCBI Taxonomy" id="1868589"/>
    <lineage>
        <taxon>Bacteria</taxon>
        <taxon>Pseudomonadati</taxon>
        <taxon>Pseudomonadota</taxon>
        <taxon>Alphaproteobacteria</taxon>
        <taxon>Hyphomicrobiales</taxon>
        <taxon>Phreatobacteraceae</taxon>
        <taxon>Phreatobacter</taxon>
    </lineage>
</organism>
<dbReference type="OrthoDB" id="287318at2"/>
<gene>
    <name evidence="3" type="ORF">C6569_03795</name>
</gene>
<feature type="domain" description="GIY-YIG" evidence="2">
    <location>
        <begin position="5"/>
        <end position="81"/>
    </location>
</feature>
<evidence type="ECO:0000259" key="2">
    <source>
        <dbReference type="PROSITE" id="PS50164"/>
    </source>
</evidence>
<evidence type="ECO:0000313" key="3">
    <source>
        <dbReference type="EMBL" id="AVO47515.1"/>
    </source>
</evidence>
<dbReference type="PANTHER" id="PTHR34477">
    <property type="entry name" value="UPF0213 PROTEIN YHBQ"/>
    <property type="match status" value="1"/>
</dbReference>
<dbReference type="Gene3D" id="3.40.1440.10">
    <property type="entry name" value="GIY-YIG endonuclease"/>
    <property type="match status" value="1"/>
</dbReference>
<proteinExistence type="inferred from homology"/>
<dbReference type="AlphaFoldDB" id="A0A2S0NH71"/>
<dbReference type="KEGG" id="phr:C6569_03795"/>
<dbReference type="Pfam" id="PF01541">
    <property type="entry name" value="GIY-YIG"/>
    <property type="match status" value="1"/>
</dbReference>
<name>A0A2S0NH71_9HYPH</name>
<accession>A0A2S0NH71</accession>
<dbReference type="InterPro" id="IPR000305">
    <property type="entry name" value="GIY-YIG_endonuc"/>
</dbReference>
<comment type="similarity">
    <text evidence="1">Belongs to the UPF0213 family.</text>
</comment>
<dbReference type="PROSITE" id="PS50164">
    <property type="entry name" value="GIY_YIG"/>
    <property type="match status" value="1"/>
</dbReference>
<evidence type="ECO:0000256" key="1">
    <source>
        <dbReference type="ARBA" id="ARBA00007435"/>
    </source>
</evidence>
<protein>
    <submittedName>
        <fullName evidence="3">Excinuclease ABC subunit C</fullName>
    </submittedName>
</protein>
<dbReference type="PANTHER" id="PTHR34477:SF5">
    <property type="entry name" value="BSL5627 PROTEIN"/>
    <property type="match status" value="1"/>
</dbReference>
<dbReference type="InterPro" id="IPR050190">
    <property type="entry name" value="UPF0213_domain"/>
</dbReference>
<dbReference type="SUPFAM" id="SSF82771">
    <property type="entry name" value="GIY-YIG endonuclease"/>
    <property type="match status" value="1"/>
</dbReference>
<reference evidence="3 4" key="1">
    <citation type="submission" date="2018-03" db="EMBL/GenBank/DDBJ databases">
        <title>Genome sequencing of Phreatobacter sp.</title>
        <authorList>
            <person name="Kim S.-J."/>
            <person name="Heo J."/>
            <person name="Kwon S.-W."/>
        </authorList>
    </citation>
    <scope>NUCLEOTIDE SEQUENCE [LARGE SCALE GENOMIC DNA]</scope>
    <source>
        <strain evidence="3 4">S-12</strain>
    </source>
</reference>